<feature type="domain" description="Rhodopsin" evidence="8">
    <location>
        <begin position="32"/>
        <end position="267"/>
    </location>
</feature>
<keyword evidence="4 7" id="KW-0472">Membrane</keyword>
<evidence type="ECO:0000256" key="3">
    <source>
        <dbReference type="ARBA" id="ARBA00022989"/>
    </source>
</evidence>
<evidence type="ECO:0000256" key="1">
    <source>
        <dbReference type="ARBA" id="ARBA00004141"/>
    </source>
</evidence>
<evidence type="ECO:0000256" key="5">
    <source>
        <dbReference type="ARBA" id="ARBA00038359"/>
    </source>
</evidence>
<feature type="transmembrane region" description="Helical" evidence="7">
    <location>
        <begin position="126"/>
        <end position="148"/>
    </location>
</feature>
<dbReference type="AlphaFoldDB" id="V5FIX5"/>
<name>V5FIX5_BYSSN</name>
<dbReference type="InterPro" id="IPR049326">
    <property type="entry name" value="Rhodopsin_dom_fungi"/>
</dbReference>
<evidence type="ECO:0000313" key="10">
    <source>
        <dbReference type="Proteomes" id="UP000018001"/>
    </source>
</evidence>
<feature type="compositionally biased region" description="Basic and acidic residues" evidence="6">
    <location>
        <begin position="314"/>
        <end position="327"/>
    </location>
</feature>
<dbReference type="OrthoDB" id="4221392at2759"/>
<dbReference type="Pfam" id="PF20684">
    <property type="entry name" value="Fung_rhodopsin"/>
    <property type="match status" value="1"/>
</dbReference>
<evidence type="ECO:0000313" key="9">
    <source>
        <dbReference type="EMBL" id="GAD97754.1"/>
    </source>
</evidence>
<evidence type="ECO:0000256" key="6">
    <source>
        <dbReference type="SAM" id="MobiDB-lite"/>
    </source>
</evidence>
<keyword evidence="10" id="KW-1185">Reference proteome</keyword>
<comment type="caution">
    <text evidence="9">The sequence shown here is derived from an EMBL/GenBank/DDBJ whole genome shotgun (WGS) entry which is preliminary data.</text>
</comment>
<dbReference type="InParanoid" id="V5FIX5"/>
<feature type="transmembrane region" description="Helical" evidence="7">
    <location>
        <begin position="14"/>
        <end position="36"/>
    </location>
</feature>
<feature type="transmembrane region" description="Helical" evidence="7">
    <location>
        <begin position="203"/>
        <end position="222"/>
    </location>
</feature>
<comment type="subcellular location">
    <subcellularLocation>
        <location evidence="1">Membrane</location>
        <topology evidence="1">Multi-pass membrane protein</topology>
    </subcellularLocation>
</comment>
<evidence type="ECO:0000259" key="8">
    <source>
        <dbReference type="Pfam" id="PF20684"/>
    </source>
</evidence>
<dbReference type="Proteomes" id="UP000018001">
    <property type="component" value="Unassembled WGS sequence"/>
</dbReference>
<organism evidence="9 10">
    <name type="scientific">Byssochlamys spectabilis (strain No. 5 / NBRC 109023)</name>
    <name type="common">Paecilomyces variotii</name>
    <dbReference type="NCBI Taxonomy" id="1356009"/>
    <lineage>
        <taxon>Eukaryota</taxon>
        <taxon>Fungi</taxon>
        <taxon>Dikarya</taxon>
        <taxon>Ascomycota</taxon>
        <taxon>Pezizomycotina</taxon>
        <taxon>Eurotiomycetes</taxon>
        <taxon>Eurotiomycetidae</taxon>
        <taxon>Eurotiales</taxon>
        <taxon>Thermoascaceae</taxon>
        <taxon>Paecilomyces</taxon>
    </lineage>
</organism>
<proteinExistence type="inferred from homology"/>
<keyword evidence="3 7" id="KW-1133">Transmembrane helix</keyword>
<dbReference type="PANTHER" id="PTHR33048">
    <property type="entry name" value="PTH11-LIKE INTEGRAL MEMBRANE PROTEIN (AFU_ORTHOLOGUE AFUA_5G11245)"/>
    <property type="match status" value="1"/>
</dbReference>
<feature type="region of interest" description="Disordered" evidence="6">
    <location>
        <begin position="289"/>
        <end position="342"/>
    </location>
</feature>
<evidence type="ECO:0000256" key="7">
    <source>
        <dbReference type="SAM" id="Phobius"/>
    </source>
</evidence>
<sequence length="391" mass="43683">MTRVFENADNLQPWSIATCVSVTGLAFVTVCLRLLSRYERKQKLWWDDYTIIFSMGWNVLVLGFILGMVKYGMGLHADTIPPEHVVMVAKLLVVAEILYVYNLVWTKISFLLMYYRIFHVPYFKKWAYIIGTFVIVWVITIMFAFIFICVPVEKLWTPSLPGHCINQVGTWIANACSTIVTDLAILVLPIPQVWKLQLARSQKIALTFAFCLGFFVVFASAYRFTVLFSYTALDSSYTLAPTVGWTAIEISAGIISACLPTLRPALQLFARKCGIQGFMSDLRTTPATGYSRTGRSNGGSHGAGTTIDSTTGHARSESQRRFYRLPDESGTTGKAESDQLPIDLSLRPEHGYVYTTSVLGTTKNNDGDSLSGDEVPLHSIRVQKDFKQVEG</sequence>
<feature type="transmembrane region" description="Helical" evidence="7">
    <location>
        <begin position="168"/>
        <end position="191"/>
    </location>
</feature>
<dbReference type="PANTHER" id="PTHR33048:SF151">
    <property type="entry name" value="INTEGRAL MEMBRANE PROTEIN"/>
    <property type="match status" value="1"/>
</dbReference>
<dbReference type="EMBL" id="BAUL01000213">
    <property type="protein sequence ID" value="GAD97754.1"/>
    <property type="molecule type" value="Genomic_DNA"/>
</dbReference>
<dbReference type="InterPro" id="IPR052337">
    <property type="entry name" value="SAT4-like"/>
</dbReference>
<dbReference type="GO" id="GO:0016020">
    <property type="term" value="C:membrane"/>
    <property type="evidence" value="ECO:0007669"/>
    <property type="project" value="UniProtKB-SubCell"/>
</dbReference>
<feature type="transmembrane region" description="Helical" evidence="7">
    <location>
        <begin position="85"/>
        <end position="105"/>
    </location>
</feature>
<accession>V5FIX5</accession>
<comment type="similarity">
    <text evidence="5">Belongs to the SAT4 family.</text>
</comment>
<reference evidence="10" key="1">
    <citation type="journal article" date="2014" name="Genome Announc.">
        <title>Draft genome sequence of the formaldehyde-resistant fungus Byssochlamys spectabilis No. 5 (anamorph Paecilomyces variotii No. 5) (NBRC109023).</title>
        <authorList>
            <person name="Oka T."/>
            <person name="Ekino K."/>
            <person name="Fukuda K."/>
            <person name="Nomura Y."/>
        </authorList>
    </citation>
    <scope>NUCLEOTIDE SEQUENCE [LARGE SCALE GENOMIC DNA]</scope>
    <source>
        <strain evidence="10">No. 5 / NBRC 109023</strain>
    </source>
</reference>
<dbReference type="eggNOG" id="ENOG502SJK4">
    <property type="taxonomic scope" value="Eukaryota"/>
</dbReference>
<keyword evidence="2 7" id="KW-0812">Transmembrane</keyword>
<feature type="transmembrane region" description="Helical" evidence="7">
    <location>
        <begin position="48"/>
        <end position="73"/>
    </location>
</feature>
<dbReference type="HOGENOM" id="CLU_028200_0_0_1"/>
<evidence type="ECO:0000256" key="4">
    <source>
        <dbReference type="ARBA" id="ARBA00023136"/>
    </source>
</evidence>
<evidence type="ECO:0000256" key="2">
    <source>
        <dbReference type="ARBA" id="ARBA00022692"/>
    </source>
</evidence>
<feature type="transmembrane region" description="Helical" evidence="7">
    <location>
        <begin position="242"/>
        <end position="262"/>
    </location>
</feature>
<gene>
    <name evidence="9" type="ORF">PVAR5_6434</name>
</gene>
<protein>
    <recommendedName>
        <fullName evidence="8">Rhodopsin domain-containing protein</fullName>
    </recommendedName>
</protein>